<comment type="caution">
    <text evidence="1">The sequence shown here is derived from an EMBL/GenBank/DDBJ whole genome shotgun (WGS) entry which is preliminary data.</text>
</comment>
<name>A0A5D3WLQ7_9BACT</name>
<dbReference type="RefSeq" id="WP_148895130.1">
    <property type="nucleotide sequence ID" value="NZ_VNIB01000003.1"/>
</dbReference>
<dbReference type="OrthoDB" id="5401168at2"/>
<dbReference type="Proteomes" id="UP000324159">
    <property type="component" value="Unassembled WGS sequence"/>
</dbReference>
<dbReference type="EMBL" id="VNIB01000003">
    <property type="protein sequence ID" value="TYO99204.1"/>
    <property type="molecule type" value="Genomic_DNA"/>
</dbReference>
<gene>
    <name evidence="1" type="ORF">EDC39_10347</name>
</gene>
<reference evidence="1 2" key="1">
    <citation type="submission" date="2019-07" db="EMBL/GenBank/DDBJ databases">
        <title>Genomic Encyclopedia of Type Strains, Phase IV (KMG-IV): sequencing the most valuable type-strain genomes for metagenomic binning, comparative biology and taxonomic classification.</title>
        <authorList>
            <person name="Goeker M."/>
        </authorList>
    </citation>
    <scope>NUCLEOTIDE SEQUENCE [LARGE SCALE GENOMIC DNA]</scope>
    <source>
        <strain evidence="1 2">SS015</strain>
    </source>
</reference>
<organism evidence="1 2">
    <name type="scientific">Geothermobacter ehrlichii</name>
    <dbReference type="NCBI Taxonomy" id="213224"/>
    <lineage>
        <taxon>Bacteria</taxon>
        <taxon>Pseudomonadati</taxon>
        <taxon>Thermodesulfobacteriota</taxon>
        <taxon>Desulfuromonadia</taxon>
        <taxon>Desulfuromonadales</taxon>
        <taxon>Geothermobacteraceae</taxon>
        <taxon>Geothermobacter</taxon>
    </lineage>
</organism>
<dbReference type="AlphaFoldDB" id="A0A5D3WLQ7"/>
<accession>A0A5D3WLQ7</accession>
<proteinExistence type="predicted"/>
<sequence>MIPTAFDFPLGIQPWPRELRHYGRKLAEGYTFSPLEDCSDSYRLTAMIGAGRVAALFRTFARTLLPDESFLILEYYLDDWSGDENEQSEPAVFYSPYLPTETLLRELHRYLPRLIHDGFVGFGLANNRLGIEIFFSEEKIFTCFTGNHLQATSLFAREGIPHNSDLVFPADFGHDHLSLQCYRRNALPPELAVLPRHELDFQVFCRELVDRLEMYQVEDGLSFYLSRREQDLIEQRLRQHEEFADYADEDFGAILLDWSDFVDECDRLFEGDLWEYQQGLKLRDLIQYVIEGVPAGLRQKLETILDEPDRRFRKALVDRRKRLDAPGNITLRSERFWYQGIIRNQGTSLRRDLIRAGWYQPA</sequence>
<evidence type="ECO:0000313" key="1">
    <source>
        <dbReference type="EMBL" id="TYO99204.1"/>
    </source>
</evidence>
<protein>
    <submittedName>
        <fullName evidence="1">Uncharacterized protein</fullName>
    </submittedName>
</protein>
<evidence type="ECO:0000313" key="2">
    <source>
        <dbReference type="Proteomes" id="UP000324159"/>
    </source>
</evidence>
<keyword evidence="2" id="KW-1185">Reference proteome</keyword>